<dbReference type="Proteomes" id="UP000826195">
    <property type="component" value="Unassembled WGS sequence"/>
</dbReference>
<proteinExistence type="predicted"/>
<accession>A0AAV7I1D8</accession>
<dbReference type="EMBL" id="JAHXZJ010002609">
    <property type="protein sequence ID" value="KAH0539774.1"/>
    <property type="molecule type" value="Genomic_DNA"/>
</dbReference>
<reference evidence="1 2" key="1">
    <citation type="journal article" date="2021" name="J. Hered.">
        <title>A chromosome-level genome assembly of the parasitoid wasp, Cotesia glomerata (Hymenoptera: Braconidae).</title>
        <authorList>
            <person name="Pinto B.J."/>
            <person name="Weis J.J."/>
            <person name="Gamble T."/>
            <person name="Ode P.J."/>
            <person name="Paul R."/>
            <person name="Zaspel J.M."/>
        </authorList>
    </citation>
    <scope>NUCLEOTIDE SEQUENCE [LARGE SCALE GENOMIC DNA]</scope>
    <source>
        <strain evidence="1">CgM1</strain>
    </source>
</reference>
<comment type="caution">
    <text evidence="1">The sequence shown here is derived from an EMBL/GenBank/DDBJ whole genome shotgun (WGS) entry which is preliminary data.</text>
</comment>
<evidence type="ECO:0000313" key="1">
    <source>
        <dbReference type="EMBL" id="KAH0539774.1"/>
    </source>
</evidence>
<organism evidence="1 2">
    <name type="scientific">Cotesia glomerata</name>
    <name type="common">Lepidopteran parasitic wasp</name>
    <name type="synonym">Apanteles glomeratus</name>
    <dbReference type="NCBI Taxonomy" id="32391"/>
    <lineage>
        <taxon>Eukaryota</taxon>
        <taxon>Metazoa</taxon>
        <taxon>Ecdysozoa</taxon>
        <taxon>Arthropoda</taxon>
        <taxon>Hexapoda</taxon>
        <taxon>Insecta</taxon>
        <taxon>Pterygota</taxon>
        <taxon>Neoptera</taxon>
        <taxon>Endopterygota</taxon>
        <taxon>Hymenoptera</taxon>
        <taxon>Apocrita</taxon>
        <taxon>Ichneumonoidea</taxon>
        <taxon>Braconidae</taxon>
        <taxon>Microgastrinae</taxon>
        <taxon>Cotesia</taxon>
    </lineage>
</organism>
<sequence>MEKRKEEENGLGANKMGITIRIIERNGKFIVSVSGKIEKTEKIYREYEDFLGSTSPRNCEFEGQVRHDKACQNLSTVLAIWRSRPSFKHKILSISDINLAVRRNTVTIKFQVFENNDYFNNKHCNVGLEKQVLNSVSSLWSNAKPYFDGEIIDYEIETENSSSFYYSQPWGKSTDRSKLRVLKDPSYSLYYPIVTIKPRRTLNVELDAIKTTLNIKITYKCYYDGDISYSYETIQAEFYSNPEIKF</sequence>
<gene>
    <name evidence="1" type="ORF">KQX54_007973</name>
</gene>
<evidence type="ECO:0000313" key="2">
    <source>
        <dbReference type="Proteomes" id="UP000826195"/>
    </source>
</evidence>
<keyword evidence="2" id="KW-1185">Reference proteome</keyword>
<protein>
    <recommendedName>
        <fullName evidence="3">Arrestin-like N-terminal domain-containing protein</fullName>
    </recommendedName>
</protein>
<name>A0AAV7I1D8_COTGL</name>
<dbReference type="AlphaFoldDB" id="A0AAV7I1D8"/>
<evidence type="ECO:0008006" key="3">
    <source>
        <dbReference type="Google" id="ProtNLM"/>
    </source>
</evidence>